<sequence>MRKKLTFNYLISEEKLRLKNDDDFLLAMEKRIEERHAKKLKAQGDVTNEI</sequence>
<protein>
    <submittedName>
        <fullName evidence="1">FbpB family small basic protein</fullName>
    </submittedName>
</protein>
<dbReference type="Proteomes" id="UP000287756">
    <property type="component" value="Plasmid pLDW-31"/>
</dbReference>
<organism evidence="1 2">
    <name type="scientific">Halobacillus litoralis</name>
    <dbReference type="NCBI Taxonomy" id="45668"/>
    <lineage>
        <taxon>Bacteria</taxon>
        <taxon>Bacillati</taxon>
        <taxon>Bacillota</taxon>
        <taxon>Bacilli</taxon>
        <taxon>Bacillales</taxon>
        <taxon>Bacillaceae</taxon>
        <taxon>Halobacillus</taxon>
    </lineage>
</organism>
<dbReference type="RefSeq" id="WP_128526985.1">
    <property type="nucleotide sequence ID" value="NZ_CP026119.1"/>
</dbReference>
<accession>A0A410MJB7</accession>
<keyword evidence="1" id="KW-0614">Plasmid</keyword>
<dbReference type="EMBL" id="CP026119">
    <property type="protein sequence ID" value="QAS54755.1"/>
    <property type="molecule type" value="Genomic_DNA"/>
</dbReference>
<name>A0A410MJB7_9BACI</name>
<proteinExistence type="predicted"/>
<geneLocation type="plasmid" evidence="2">
    <name>pldw-31</name>
</geneLocation>
<dbReference type="AlphaFoldDB" id="A0A410MJB7"/>
<reference evidence="1 2" key="1">
    <citation type="submission" date="2018-01" db="EMBL/GenBank/DDBJ databases">
        <title>The whole genome sequencing and assembly of Halobacillus litoralis ERB031 strain.</title>
        <authorList>
            <person name="Lee S.-J."/>
            <person name="Park M.-K."/>
            <person name="Kim J.-Y."/>
            <person name="Lee Y.-J."/>
            <person name="Yi H."/>
            <person name="Bahn Y.-S."/>
            <person name="Kim J.F."/>
            <person name="Lee D.-W."/>
        </authorList>
    </citation>
    <scope>NUCLEOTIDE SEQUENCE [LARGE SCALE GENOMIC DNA]</scope>
    <source>
        <strain evidence="1 2">ERB 031</strain>
        <plasmid evidence="2">pldw-31</plasmid>
    </source>
</reference>
<evidence type="ECO:0000313" key="1">
    <source>
        <dbReference type="EMBL" id="QAS54755.1"/>
    </source>
</evidence>
<dbReference type="KEGG" id="hli:HLI_21090"/>
<evidence type="ECO:0000313" key="2">
    <source>
        <dbReference type="Proteomes" id="UP000287756"/>
    </source>
</evidence>
<gene>
    <name evidence="1" type="ORF">HLI_21090</name>
</gene>